<dbReference type="Pfam" id="PF02875">
    <property type="entry name" value="Mur_ligase_C"/>
    <property type="match status" value="1"/>
</dbReference>
<dbReference type="GO" id="GO:0051301">
    <property type="term" value="P:cell division"/>
    <property type="evidence" value="ECO:0007669"/>
    <property type="project" value="UniProtKB-KW"/>
</dbReference>
<proteinExistence type="inferred from homology"/>
<dbReference type="InterPro" id="IPR035911">
    <property type="entry name" value="MurE/MurF_N"/>
</dbReference>
<comment type="function">
    <text evidence="10 11">Involved in cell wall formation. Catalyzes the final step in the synthesis of UDP-N-acetylmuramoyl-pentapeptide, the precursor of murein.</text>
</comment>
<dbReference type="GO" id="GO:0008766">
    <property type="term" value="F:UDP-N-acetylmuramoylalanyl-D-glutamyl-2,6-diaminopimelate-D-alanyl-D-alanine ligase activity"/>
    <property type="evidence" value="ECO:0007669"/>
    <property type="project" value="RHEA"/>
</dbReference>
<sequence>MYQLNTEQLAHALGYAHRGAAVQAQRVVFDSREVLPGDLFVAIKGARVNGADYIDAALERGAVAFVAAGDIERSKASQIVAGDGLEFIQKLARLMRARFNGPVIAVTGSQGKTSSKDLLTHILSRHHQIVVTHENQNNELGLPLTLTRLTESTEMLVVEMGMSDFGEIAFLAEIARPTHALVTNIGIVHAEILGSQAGIAKAKTELFPYVSQNGTIAVRESDKPLLAPYLPEALADTLWTAMDGAPGDGGYWVEDLQLSTEYSDFVFCGRGEPFAVRLNYAGRHQVENALLVIATALALGESPETIRTALAEATPLSSNRMEKIAHGQGFILNDSYNANPASVKATLAILAGYTDRPRWACIGNMYELGPYETEGHRAVGQQFAQLGLEKLICVGELTKDTAKAALAAGVAAESVVTVNNSQEALAYLQAHLPSDAVLLVKGSHSMDMAAIVSGLV</sequence>
<keyword evidence="5 10" id="KW-0067">ATP-binding</keyword>
<keyword evidence="2 10" id="KW-0436">Ligase</keyword>
<comment type="subcellular location">
    <subcellularLocation>
        <location evidence="10 11">Cytoplasm</location>
    </subcellularLocation>
</comment>
<evidence type="ECO:0000259" key="13">
    <source>
        <dbReference type="Pfam" id="PF02875"/>
    </source>
</evidence>
<feature type="binding site" evidence="10">
    <location>
        <begin position="108"/>
        <end position="114"/>
    </location>
    <ligand>
        <name>ATP</name>
        <dbReference type="ChEBI" id="CHEBI:30616"/>
    </ligand>
</feature>
<comment type="pathway">
    <text evidence="10 11">Cell wall biogenesis; peptidoglycan biosynthesis.</text>
</comment>
<dbReference type="Gene3D" id="3.40.1190.10">
    <property type="entry name" value="Mur-like, catalytic domain"/>
    <property type="match status" value="1"/>
</dbReference>
<dbReference type="GO" id="GO:0008360">
    <property type="term" value="P:regulation of cell shape"/>
    <property type="evidence" value="ECO:0007669"/>
    <property type="project" value="UniProtKB-KW"/>
</dbReference>
<dbReference type="SUPFAM" id="SSF53623">
    <property type="entry name" value="MurD-like peptide ligases, catalytic domain"/>
    <property type="match status" value="1"/>
</dbReference>
<dbReference type="OrthoDB" id="9801978at2"/>
<evidence type="ECO:0000256" key="4">
    <source>
        <dbReference type="ARBA" id="ARBA00022741"/>
    </source>
</evidence>
<evidence type="ECO:0000259" key="14">
    <source>
        <dbReference type="Pfam" id="PF08245"/>
    </source>
</evidence>
<keyword evidence="16" id="KW-1185">Reference proteome</keyword>
<feature type="domain" description="Mur ligase C-terminal" evidence="13">
    <location>
        <begin position="319"/>
        <end position="443"/>
    </location>
</feature>
<keyword evidence="8 10" id="KW-0131">Cell cycle</keyword>
<evidence type="ECO:0000256" key="6">
    <source>
        <dbReference type="ARBA" id="ARBA00022960"/>
    </source>
</evidence>
<evidence type="ECO:0000256" key="1">
    <source>
        <dbReference type="ARBA" id="ARBA00022490"/>
    </source>
</evidence>
<protein>
    <recommendedName>
        <fullName evidence="10 11">UDP-N-acetylmuramoyl-tripeptide--D-alanyl-D-alanine ligase</fullName>
        <ecNumber evidence="10 11">6.3.2.10</ecNumber>
    </recommendedName>
    <alternativeName>
        <fullName evidence="10">D-alanyl-D-alanine-adding enzyme</fullName>
    </alternativeName>
</protein>
<evidence type="ECO:0000256" key="10">
    <source>
        <dbReference type="HAMAP-Rule" id="MF_02019"/>
    </source>
</evidence>
<dbReference type="Proteomes" id="UP000198995">
    <property type="component" value="Unassembled WGS sequence"/>
</dbReference>
<keyword evidence="1 10" id="KW-0963">Cytoplasm</keyword>
<dbReference type="EMBL" id="FNAF01000010">
    <property type="protein sequence ID" value="SDD92096.1"/>
    <property type="molecule type" value="Genomic_DNA"/>
</dbReference>
<dbReference type="InterPro" id="IPR005863">
    <property type="entry name" value="UDP-N-AcMur_synth"/>
</dbReference>
<dbReference type="InterPro" id="IPR000713">
    <property type="entry name" value="Mur_ligase_N"/>
</dbReference>
<dbReference type="InterPro" id="IPR013221">
    <property type="entry name" value="Mur_ligase_cen"/>
</dbReference>
<feature type="domain" description="Mur ligase N-terminal catalytic" evidence="12">
    <location>
        <begin position="27"/>
        <end position="70"/>
    </location>
</feature>
<comment type="catalytic activity">
    <reaction evidence="10 11">
        <text>D-alanyl-D-alanine + UDP-N-acetyl-alpha-D-muramoyl-L-alanyl-gamma-D-glutamyl-meso-2,6-diaminopimelate + ATP = UDP-N-acetyl-alpha-D-muramoyl-L-alanyl-gamma-D-glutamyl-meso-2,6-diaminopimeloyl-D-alanyl-D-alanine + ADP + phosphate + H(+)</text>
        <dbReference type="Rhea" id="RHEA:28374"/>
        <dbReference type="ChEBI" id="CHEBI:15378"/>
        <dbReference type="ChEBI" id="CHEBI:30616"/>
        <dbReference type="ChEBI" id="CHEBI:43474"/>
        <dbReference type="ChEBI" id="CHEBI:57822"/>
        <dbReference type="ChEBI" id="CHEBI:61386"/>
        <dbReference type="ChEBI" id="CHEBI:83905"/>
        <dbReference type="ChEBI" id="CHEBI:456216"/>
        <dbReference type="EC" id="6.3.2.10"/>
    </reaction>
</comment>
<dbReference type="InterPro" id="IPR036565">
    <property type="entry name" value="Mur-like_cat_sf"/>
</dbReference>
<keyword evidence="4 10" id="KW-0547">Nucleotide-binding</keyword>
<dbReference type="Gene3D" id="3.40.1390.10">
    <property type="entry name" value="MurE/MurF, N-terminal domain"/>
    <property type="match status" value="1"/>
</dbReference>
<dbReference type="Gene3D" id="3.90.190.20">
    <property type="entry name" value="Mur ligase, C-terminal domain"/>
    <property type="match status" value="1"/>
</dbReference>
<evidence type="ECO:0000256" key="9">
    <source>
        <dbReference type="ARBA" id="ARBA00023316"/>
    </source>
</evidence>
<evidence type="ECO:0000256" key="11">
    <source>
        <dbReference type="RuleBase" id="RU004136"/>
    </source>
</evidence>
<dbReference type="Pfam" id="PF08245">
    <property type="entry name" value="Mur_ligase_M"/>
    <property type="match status" value="1"/>
</dbReference>
<dbReference type="HAMAP" id="MF_02019">
    <property type="entry name" value="MurF"/>
    <property type="match status" value="1"/>
</dbReference>
<evidence type="ECO:0000256" key="3">
    <source>
        <dbReference type="ARBA" id="ARBA00022618"/>
    </source>
</evidence>
<dbReference type="STRING" id="2741.SAMN04489866_11034"/>
<evidence type="ECO:0000313" key="15">
    <source>
        <dbReference type="EMBL" id="SDD92096.1"/>
    </source>
</evidence>
<keyword evidence="9 10" id="KW-0961">Cell wall biogenesis/degradation</keyword>
<dbReference type="PANTHER" id="PTHR43024:SF1">
    <property type="entry name" value="UDP-N-ACETYLMURAMOYL-TRIPEPTIDE--D-ALANYL-D-ALANINE LIGASE"/>
    <property type="match status" value="1"/>
</dbReference>
<dbReference type="GO" id="GO:0047480">
    <property type="term" value="F:UDP-N-acetylmuramoyl-tripeptide-D-alanyl-D-alanine ligase activity"/>
    <property type="evidence" value="ECO:0007669"/>
    <property type="project" value="UniProtKB-UniRule"/>
</dbReference>
<feature type="domain" description="Mur ligase central" evidence="14">
    <location>
        <begin position="106"/>
        <end position="296"/>
    </location>
</feature>
<gene>
    <name evidence="10" type="primary">murF</name>
    <name evidence="15" type="ORF">SAMN04489866_11034</name>
</gene>
<accession>A0A1G6YRB8</accession>
<dbReference type="InterPro" id="IPR004101">
    <property type="entry name" value="Mur_ligase_C"/>
</dbReference>
<dbReference type="RefSeq" id="WP_091792130.1">
    <property type="nucleotide sequence ID" value="NZ_FNAF01000010.1"/>
</dbReference>
<evidence type="ECO:0000313" key="16">
    <source>
        <dbReference type="Proteomes" id="UP000198995"/>
    </source>
</evidence>
<dbReference type="InterPro" id="IPR036615">
    <property type="entry name" value="Mur_ligase_C_dom_sf"/>
</dbReference>
<evidence type="ECO:0000259" key="12">
    <source>
        <dbReference type="Pfam" id="PF01225"/>
    </source>
</evidence>
<dbReference type="PANTHER" id="PTHR43024">
    <property type="entry name" value="UDP-N-ACETYLMURAMOYL-TRIPEPTIDE--D-ALANYL-D-ALANINE LIGASE"/>
    <property type="match status" value="1"/>
</dbReference>
<reference evidence="15 16" key="1">
    <citation type="submission" date="2016-10" db="EMBL/GenBank/DDBJ databases">
        <authorList>
            <person name="de Groot N.N."/>
        </authorList>
    </citation>
    <scope>NUCLEOTIDE SEQUENCE [LARGE SCALE GENOMIC DNA]</scope>
    <source>
        <strain evidence="15 16">DSM 20475</strain>
    </source>
</reference>
<evidence type="ECO:0000256" key="8">
    <source>
        <dbReference type="ARBA" id="ARBA00023306"/>
    </source>
</evidence>
<dbReference type="EC" id="6.3.2.10" evidence="10 11"/>
<dbReference type="SUPFAM" id="SSF53244">
    <property type="entry name" value="MurD-like peptide ligases, peptide-binding domain"/>
    <property type="match status" value="1"/>
</dbReference>
<organism evidence="15 16">
    <name type="scientific">Peptococcus niger</name>
    <dbReference type="NCBI Taxonomy" id="2741"/>
    <lineage>
        <taxon>Bacteria</taxon>
        <taxon>Bacillati</taxon>
        <taxon>Bacillota</taxon>
        <taxon>Clostridia</taxon>
        <taxon>Eubacteriales</taxon>
        <taxon>Peptococcaceae</taxon>
        <taxon>Peptococcus</taxon>
    </lineage>
</organism>
<dbReference type="GO" id="GO:0005737">
    <property type="term" value="C:cytoplasm"/>
    <property type="evidence" value="ECO:0007669"/>
    <property type="project" value="UniProtKB-SubCell"/>
</dbReference>
<dbReference type="NCBIfam" id="TIGR01143">
    <property type="entry name" value="murF"/>
    <property type="match status" value="1"/>
</dbReference>
<dbReference type="AlphaFoldDB" id="A0A1G6YRB8"/>
<evidence type="ECO:0000256" key="7">
    <source>
        <dbReference type="ARBA" id="ARBA00022984"/>
    </source>
</evidence>
<name>A0A1G6YRB8_PEPNI</name>
<comment type="similarity">
    <text evidence="10">Belongs to the MurCDEF family. MurF subfamily.</text>
</comment>
<dbReference type="GO" id="GO:0009252">
    <property type="term" value="P:peptidoglycan biosynthetic process"/>
    <property type="evidence" value="ECO:0007669"/>
    <property type="project" value="UniProtKB-UniRule"/>
</dbReference>
<dbReference type="GO" id="GO:0005524">
    <property type="term" value="F:ATP binding"/>
    <property type="evidence" value="ECO:0007669"/>
    <property type="project" value="UniProtKB-UniRule"/>
</dbReference>
<dbReference type="UniPathway" id="UPA00219"/>
<dbReference type="InterPro" id="IPR051046">
    <property type="entry name" value="MurCDEF_CellWall_CoF430Synth"/>
</dbReference>
<evidence type="ECO:0000256" key="2">
    <source>
        <dbReference type="ARBA" id="ARBA00022598"/>
    </source>
</evidence>
<dbReference type="GO" id="GO:0071555">
    <property type="term" value="P:cell wall organization"/>
    <property type="evidence" value="ECO:0007669"/>
    <property type="project" value="UniProtKB-KW"/>
</dbReference>
<evidence type="ECO:0000256" key="5">
    <source>
        <dbReference type="ARBA" id="ARBA00022840"/>
    </source>
</evidence>
<dbReference type="Pfam" id="PF01225">
    <property type="entry name" value="Mur_ligase"/>
    <property type="match status" value="1"/>
</dbReference>
<keyword evidence="7 10" id="KW-0573">Peptidoglycan synthesis</keyword>
<keyword evidence="3 10" id="KW-0132">Cell division</keyword>
<dbReference type="SUPFAM" id="SSF63418">
    <property type="entry name" value="MurE/MurF N-terminal domain"/>
    <property type="match status" value="1"/>
</dbReference>
<keyword evidence="6 10" id="KW-0133">Cell shape</keyword>